<feature type="region of interest" description="Disordered" evidence="1">
    <location>
        <begin position="17"/>
        <end position="37"/>
    </location>
</feature>
<gene>
    <name evidence="3" type="ORF">L596_025459</name>
</gene>
<dbReference type="EMBL" id="AZBU02000009">
    <property type="protein sequence ID" value="TKR64995.1"/>
    <property type="molecule type" value="Genomic_DNA"/>
</dbReference>
<dbReference type="InterPro" id="IPR039545">
    <property type="entry name" value="PGAP2"/>
</dbReference>
<name>A0A4V5ZYT5_STECR</name>
<proteinExistence type="predicted"/>
<keyword evidence="2" id="KW-0472">Membrane</keyword>
<evidence type="ECO:0000313" key="4">
    <source>
        <dbReference type="Proteomes" id="UP000298663"/>
    </source>
</evidence>
<dbReference type="OrthoDB" id="68581at2759"/>
<feature type="compositionally biased region" description="Basic and acidic residues" evidence="1">
    <location>
        <begin position="28"/>
        <end position="37"/>
    </location>
</feature>
<dbReference type="PANTHER" id="PTHR12892">
    <property type="entry name" value="FGF RECEPTOR ACTIVATING PROTEIN 1"/>
    <property type="match status" value="1"/>
</dbReference>
<sequence length="340" mass="38956">MSASTVCSSEEVTISTVSPIPGIKNPKSKKERDDLRQGFEEDDNSDIGYLNFEIIWPCLLASAISYVFIGLTVSTLNDYTTASEYTYPNGFYVKWFGKVFEECNNSRVFEPDLRPSVLRQIEMQVFTNVCFRISMLLPITMRLFQAVVIRCVLAERSESTIFVVLNNVVIPLAFIEILSSALFAIVTIRFDFPEFHRFCMNVFAFAAFGHMACLCVVSILAKIYDDDFLSKISILVKLVSFVVYSVTAPNFFTSHQAFITEWGCHGYVPQWDAYNEYFMFVAYLCFHSTKLIDIRHIRFICFPRTCSGECEPVDPVNFAKGGKFEYCRSYELRQRQVLGI</sequence>
<evidence type="ECO:0000313" key="3">
    <source>
        <dbReference type="EMBL" id="TKR64995.1"/>
    </source>
</evidence>
<keyword evidence="2" id="KW-1133">Transmembrane helix</keyword>
<reference evidence="3 4" key="1">
    <citation type="journal article" date="2015" name="Genome Biol.">
        <title>Comparative genomics of Steinernema reveals deeply conserved gene regulatory networks.</title>
        <authorList>
            <person name="Dillman A.R."/>
            <person name="Macchietto M."/>
            <person name="Porter C.F."/>
            <person name="Rogers A."/>
            <person name="Williams B."/>
            <person name="Antoshechkin I."/>
            <person name="Lee M.M."/>
            <person name="Goodwin Z."/>
            <person name="Lu X."/>
            <person name="Lewis E.E."/>
            <person name="Goodrich-Blair H."/>
            <person name="Stock S.P."/>
            <person name="Adams B.J."/>
            <person name="Sternberg P.W."/>
            <person name="Mortazavi A."/>
        </authorList>
    </citation>
    <scope>NUCLEOTIDE SEQUENCE [LARGE SCALE GENOMIC DNA]</scope>
    <source>
        <strain evidence="3 4">ALL</strain>
    </source>
</reference>
<keyword evidence="2" id="KW-0812">Transmembrane</keyword>
<dbReference type="GO" id="GO:0005789">
    <property type="term" value="C:endoplasmic reticulum membrane"/>
    <property type="evidence" value="ECO:0007669"/>
    <property type="project" value="TreeGrafter"/>
</dbReference>
<dbReference type="GO" id="GO:0006506">
    <property type="term" value="P:GPI anchor biosynthetic process"/>
    <property type="evidence" value="ECO:0007669"/>
    <property type="project" value="TreeGrafter"/>
</dbReference>
<protein>
    <submittedName>
        <fullName evidence="3">Uncharacterized protein</fullName>
    </submittedName>
</protein>
<evidence type="ECO:0000256" key="2">
    <source>
        <dbReference type="SAM" id="Phobius"/>
    </source>
</evidence>
<dbReference type="PANTHER" id="PTHR12892:SF8">
    <property type="entry name" value="PROTEIN CBG16685"/>
    <property type="match status" value="1"/>
</dbReference>
<feature type="transmembrane region" description="Helical" evidence="2">
    <location>
        <begin position="198"/>
        <end position="220"/>
    </location>
</feature>
<dbReference type="Proteomes" id="UP000298663">
    <property type="component" value="Unassembled WGS sequence"/>
</dbReference>
<reference evidence="3 4" key="2">
    <citation type="journal article" date="2019" name="G3 (Bethesda)">
        <title>Hybrid Assembly of the Genome of the Entomopathogenic Nematode Steinernema carpocapsae Identifies the X-Chromosome.</title>
        <authorList>
            <person name="Serra L."/>
            <person name="Macchietto M."/>
            <person name="Macias-Munoz A."/>
            <person name="McGill C.J."/>
            <person name="Rodriguez I.M."/>
            <person name="Rodriguez B."/>
            <person name="Murad R."/>
            <person name="Mortazavi A."/>
        </authorList>
    </citation>
    <scope>NUCLEOTIDE SEQUENCE [LARGE SCALE GENOMIC DNA]</scope>
    <source>
        <strain evidence="3 4">ALL</strain>
    </source>
</reference>
<comment type="caution">
    <text evidence="3">The sequence shown here is derived from an EMBL/GenBank/DDBJ whole genome shotgun (WGS) entry which is preliminary data.</text>
</comment>
<feature type="transmembrane region" description="Helical" evidence="2">
    <location>
        <begin position="54"/>
        <end position="73"/>
    </location>
</feature>
<feature type="transmembrane region" description="Helical" evidence="2">
    <location>
        <begin position="161"/>
        <end position="186"/>
    </location>
</feature>
<evidence type="ECO:0000256" key="1">
    <source>
        <dbReference type="SAM" id="MobiDB-lite"/>
    </source>
</evidence>
<organism evidence="3 4">
    <name type="scientific">Steinernema carpocapsae</name>
    <name type="common">Entomopathogenic nematode</name>
    <dbReference type="NCBI Taxonomy" id="34508"/>
    <lineage>
        <taxon>Eukaryota</taxon>
        <taxon>Metazoa</taxon>
        <taxon>Ecdysozoa</taxon>
        <taxon>Nematoda</taxon>
        <taxon>Chromadorea</taxon>
        <taxon>Rhabditida</taxon>
        <taxon>Tylenchina</taxon>
        <taxon>Panagrolaimomorpha</taxon>
        <taxon>Strongyloidoidea</taxon>
        <taxon>Steinernematidae</taxon>
        <taxon>Steinernema</taxon>
    </lineage>
</organism>
<accession>A0A4V5ZYT5</accession>
<dbReference type="AlphaFoldDB" id="A0A4V5ZYT5"/>
<dbReference type="GO" id="GO:0000139">
    <property type="term" value="C:Golgi membrane"/>
    <property type="evidence" value="ECO:0007669"/>
    <property type="project" value="InterPro"/>
</dbReference>
<keyword evidence="4" id="KW-1185">Reference proteome</keyword>